<organism evidence="3 4">
    <name type="scientific">Vibrio inusitatus NBRC 102082</name>
    <dbReference type="NCBI Taxonomy" id="1219070"/>
    <lineage>
        <taxon>Bacteria</taxon>
        <taxon>Pseudomonadati</taxon>
        <taxon>Pseudomonadota</taxon>
        <taxon>Gammaproteobacteria</taxon>
        <taxon>Vibrionales</taxon>
        <taxon>Vibrionaceae</taxon>
        <taxon>Vibrio</taxon>
    </lineage>
</organism>
<keyword evidence="4" id="KW-1185">Reference proteome</keyword>
<keyword evidence="1" id="KW-0472">Membrane</keyword>
<evidence type="ECO:0000259" key="2">
    <source>
        <dbReference type="Pfam" id="PF07811"/>
    </source>
</evidence>
<dbReference type="Pfam" id="PF07811">
    <property type="entry name" value="TadE"/>
    <property type="match status" value="1"/>
</dbReference>
<dbReference type="AlphaFoldDB" id="A0A4Y3HRU9"/>
<proteinExistence type="predicted"/>
<sequence>MLEIVAQKKSSLEVYVSKFCSKCLWAVPSWESAIMLKKTKCKYLRKRQKGVALIEFSIVATLLFALLFTIVDFAMFGYVKLTMQHAVREGARYAITGRSDLDPDEDEDGTKERAKAILQKIDQSSDGLLSKVVIQDGIKVSSNGTYINDGTFGASGEAIVLEVACEWPTVSPIIYPLLTDGKYTFTVKTAMKNEAF</sequence>
<dbReference type="Proteomes" id="UP000318717">
    <property type="component" value="Unassembled WGS sequence"/>
</dbReference>
<reference evidence="3 4" key="1">
    <citation type="submission" date="2019-06" db="EMBL/GenBank/DDBJ databases">
        <title>Whole genome shotgun sequence of Vibrio inusitatus NBRC 102082.</title>
        <authorList>
            <person name="Hosoyama A."/>
            <person name="Uohara A."/>
            <person name="Ohji S."/>
            <person name="Ichikawa N."/>
        </authorList>
    </citation>
    <scope>NUCLEOTIDE SEQUENCE [LARGE SCALE GENOMIC DNA]</scope>
    <source>
        <strain evidence="3 4">NBRC 102082</strain>
    </source>
</reference>
<name>A0A4Y3HRU9_9VIBR</name>
<gene>
    <name evidence="3" type="ORF">VIN01S_06100</name>
</gene>
<dbReference type="InterPro" id="IPR012495">
    <property type="entry name" value="TadE-like_dom"/>
</dbReference>
<protein>
    <recommendedName>
        <fullName evidence="2">TadE-like domain-containing protein</fullName>
    </recommendedName>
</protein>
<comment type="caution">
    <text evidence="3">The sequence shown here is derived from an EMBL/GenBank/DDBJ whole genome shotgun (WGS) entry which is preliminary data.</text>
</comment>
<feature type="domain" description="TadE-like" evidence="2">
    <location>
        <begin position="50"/>
        <end position="92"/>
    </location>
</feature>
<feature type="transmembrane region" description="Helical" evidence="1">
    <location>
        <begin position="52"/>
        <end position="79"/>
    </location>
</feature>
<evidence type="ECO:0000313" key="3">
    <source>
        <dbReference type="EMBL" id="GEA49806.1"/>
    </source>
</evidence>
<keyword evidence="1" id="KW-1133">Transmembrane helix</keyword>
<evidence type="ECO:0000313" key="4">
    <source>
        <dbReference type="Proteomes" id="UP000318717"/>
    </source>
</evidence>
<keyword evidence="1" id="KW-0812">Transmembrane</keyword>
<evidence type="ECO:0000256" key="1">
    <source>
        <dbReference type="SAM" id="Phobius"/>
    </source>
</evidence>
<dbReference type="EMBL" id="BJLF01000002">
    <property type="protein sequence ID" value="GEA49806.1"/>
    <property type="molecule type" value="Genomic_DNA"/>
</dbReference>
<accession>A0A4Y3HRU9</accession>